<keyword evidence="5" id="KW-0175">Coiled coil</keyword>
<feature type="coiled-coil region" evidence="5">
    <location>
        <begin position="701"/>
        <end position="735"/>
    </location>
</feature>
<dbReference type="Gene3D" id="1.10.287.70">
    <property type="match status" value="1"/>
</dbReference>
<sequence>MCSGVSIIGFIAIHFTGWSMDAEVGSGIVVALLFALRLLQTASLHPAVGPLILAVVRMFSDISMFLCLYVYILLVFAVVFTLLSSDEDHQYFGSFAKATLTLFFAGLGEFNDALTNAIESHDTLGAALLFTYVILSSIILASTYAAIEHTQTAQYHCGRVGAPAASRQLISEQRQQQSALCCIAFWSMRAIYVTVDALLHAVAFTPIEIYHGLDQFQQEIREGKYWEAFQTALLILVMPFYLLYLTSEERRRSEQYRDKSHWVKYERSIDKWIEAADHHDSNFPDVMAAVKYNQSSQSETLSVLREMQNQLLEMQSQQKQMDGRQLSMGERLTEIGLGAVPLVLSVVLSAWPSSAATFLRNAEGRRNPKLRQLGGSLKDLFQRLHRLGNEVHDRRADIKEKCDRSRATGFERQRRLAEDIRQIQADLEAARTELESHEAEALKLQSQKNETRKRIHQMENDILSVRRSYGQRQDTLQEQIQAVEAAIRAADQLAAQRALDNAEEKENTDGMTTSLLPSDPPSPLSQLGSAAISLQHQLVAQLERKNQALAALQDQLQNIDDSINSEVNTRFMHLSDSPYICQGPLLAEKKQAGGMLRRKLRLTKRQLDSDRRRSKSIEKQCAFKLDYLPKLLRKHTSGTAALQDVLFMLSNINHESLVVPTLGTLSLLQVSAEEHRYKQDDTLDVKDDACSQDEISNSRQKAALIQSLEGLNATVEAATAEIQELSSDLEETLALVGQGERELQEQVIVYRNESAYRDALEQTYTFAVQQLKQGARLVRGKLYAIRSKEARKLPREMTRAAHAFTASVNVIRRAQRQAGTVHAASLSALREEIKAEKAYKRDLKDQLTIQRGKLKEGKQQMGGVMAELNALTVALAQMEQLCGPQAQTMTYEERARRRQEEIDALKDVLELITSSQHE</sequence>
<evidence type="ECO:0000313" key="9">
    <source>
        <dbReference type="Proteomes" id="UP000041254"/>
    </source>
</evidence>
<dbReference type="AlphaFoldDB" id="A0A0G4EF67"/>
<protein>
    <recommendedName>
        <fullName evidence="7">Ion transport domain-containing protein</fullName>
    </recommendedName>
</protein>
<dbReference type="InterPro" id="IPR005821">
    <property type="entry name" value="Ion_trans_dom"/>
</dbReference>
<keyword evidence="9" id="KW-1185">Reference proteome</keyword>
<feature type="transmembrane region" description="Helical" evidence="6">
    <location>
        <begin position="95"/>
        <end position="114"/>
    </location>
</feature>
<feature type="domain" description="Ion transport" evidence="7">
    <location>
        <begin position="5"/>
        <end position="146"/>
    </location>
</feature>
<dbReference type="EMBL" id="CDMY01000209">
    <property type="protein sequence ID" value="CEL94174.1"/>
    <property type="molecule type" value="Genomic_DNA"/>
</dbReference>
<comment type="subcellular location">
    <subcellularLocation>
        <location evidence="1">Membrane</location>
        <topology evidence="1">Multi-pass membrane protein</topology>
    </subcellularLocation>
</comment>
<evidence type="ECO:0000256" key="3">
    <source>
        <dbReference type="ARBA" id="ARBA00022989"/>
    </source>
</evidence>
<dbReference type="GO" id="GO:0005216">
    <property type="term" value="F:monoatomic ion channel activity"/>
    <property type="evidence" value="ECO:0007669"/>
    <property type="project" value="InterPro"/>
</dbReference>
<dbReference type="InParanoid" id="A0A0G4EF67"/>
<name>A0A0G4EF67_VITBC</name>
<evidence type="ECO:0000313" key="8">
    <source>
        <dbReference type="EMBL" id="CEL94174.1"/>
    </source>
</evidence>
<feature type="transmembrane region" description="Helical" evidence="6">
    <location>
        <begin position="228"/>
        <end position="247"/>
    </location>
</feature>
<evidence type="ECO:0000256" key="5">
    <source>
        <dbReference type="SAM" id="Coils"/>
    </source>
</evidence>
<dbReference type="Proteomes" id="UP000041254">
    <property type="component" value="Unassembled WGS sequence"/>
</dbReference>
<keyword evidence="3 6" id="KW-1133">Transmembrane helix</keyword>
<evidence type="ECO:0000259" key="7">
    <source>
        <dbReference type="Pfam" id="PF00520"/>
    </source>
</evidence>
<dbReference type="Pfam" id="PF00520">
    <property type="entry name" value="Ion_trans"/>
    <property type="match status" value="1"/>
</dbReference>
<evidence type="ECO:0000256" key="2">
    <source>
        <dbReference type="ARBA" id="ARBA00022692"/>
    </source>
</evidence>
<organism evidence="8 9">
    <name type="scientific">Vitrella brassicaformis (strain CCMP3155)</name>
    <dbReference type="NCBI Taxonomy" id="1169540"/>
    <lineage>
        <taxon>Eukaryota</taxon>
        <taxon>Sar</taxon>
        <taxon>Alveolata</taxon>
        <taxon>Colpodellida</taxon>
        <taxon>Vitrellaceae</taxon>
        <taxon>Vitrella</taxon>
    </lineage>
</organism>
<keyword evidence="4 6" id="KW-0472">Membrane</keyword>
<keyword evidence="2 6" id="KW-0812">Transmembrane</keyword>
<evidence type="ECO:0000256" key="4">
    <source>
        <dbReference type="ARBA" id="ARBA00023136"/>
    </source>
</evidence>
<evidence type="ECO:0000256" key="6">
    <source>
        <dbReference type="SAM" id="Phobius"/>
    </source>
</evidence>
<reference evidence="8 9" key="1">
    <citation type="submission" date="2014-11" db="EMBL/GenBank/DDBJ databases">
        <authorList>
            <person name="Zhu J."/>
            <person name="Qi W."/>
            <person name="Song R."/>
        </authorList>
    </citation>
    <scope>NUCLEOTIDE SEQUENCE [LARGE SCALE GENOMIC DNA]</scope>
</reference>
<feature type="coiled-coil region" evidence="5">
    <location>
        <begin position="413"/>
        <end position="496"/>
    </location>
</feature>
<dbReference type="VEuPathDB" id="CryptoDB:Vbra_7154"/>
<dbReference type="GO" id="GO:0016020">
    <property type="term" value="C:membrane"/>
    <property type="evidence" value="ECO:0007669"/>
    <property type="project" value="UniProtKB-SubCell"/>
</dbReference>
<gene>
    <name evidence="8" type="ORF">Vbra_7154</name>
</gene>
<feature type="transmembrane region" description="Helical" evidence="6">
    <location>
        <begin position="126"/>
        <end position="147"/>
    </location>
</feature>
<proteinExistence type="predicted"/>
<feature type="coiled-coil region" evidence="5">
    <location>
        <begin position="535"/>
        <end position="562"/>
    </location>
</feature>
<dbReference type="OrthoDB" id="2373987at2759"/>
<feature type="transmembrane region" description="Helical" evidence="6">
    <location>
        <begin position="62"/>
        <end position="83"/>
    </location>
</feature>
<accession>A0A0G4EF67</accession>
<evidence type="ECO:0000256" key="1">
    <source>
        <dbReference type="ARBA" id="ARBA00004141"/>
    </source>
</evidence>
<feature type="transmembrane region" description="Helical" evidence="6">
    <location>
        <begin position="332"/>
        <end position="351"/>
    </location>
</feature>